<accession>A0ABP0F1J6</accession>
<feature type="region of interest" description="Disordered" evidence="1">
    <location>
        <begin position="704"/>
        <end position="730"/>
    </location>
</feature>
<feature type="region of interest" description="Disordered" evidence="1">
    <location>
        <begin position="203"/>
        <end position="230"/>
    </location>
</feature>
<dbReference type="Proteomes" id="UP001642483">
    <property type="component" value="Unassembled WGS sequence"/>
</dbReference>
<evidence type="ECO:0000259" key="2">
    <source>
        <dbReference type="PROSITE" id="PS50835"/>
    </source>
</evidence>
<feature type="domain" description="Ig-like" evidence="2">
    <location>
        <begin position="1312"/>
        <end position="1348"/>
    </location>
</feature>
<dbReference type="SMART" id="SM00408">
    <property type="entry name" value="IGc2"/>
    <property type="match status" value="19"/>
</dbReference>
<feature type="domain" description="Ig-like" evidence="2">
    <location>
        <begin position="2604"/>
        <end position="2692"/>
    </location>
</feature>
<reference evidence="3 4" key="1">
    <citation type="submission" date="2024-02" db="EMBL/GenBank/DDBJ databases">
        <authorList>
            <person name="Daric V."/>
            <person name="Darras S."/>
        </authorList>
    </citation>
    <scope>NUCLEOTIDE SEQUENCE [LARGE SCALE GENOMIC DNA]</scope>
</reference>
<feature type="domain" description="Ig-like" evidence="2">
    <location>
        <begin position="1027"/>
        <end position="1113"/>
    </location>
</feature>
<feature type="domain" description="Ig-like" evidence="2">
    <location>
        <begin position="2153"/>
        <end position="2245"/>
    </location>
</feature>
<dbReference type="Gene3D" id="2.60.40.10">
    <property type="entry name" value="Immunoglobulins"/>
    <property type="match status" value="24"/>
</dbReference>
<comment type="caution">
    <text evidence="3">The sequence shown here is derived from an EMBL/GenBank/DDBJ whole genome shotgun (WGS) entry which is preliminary data.</text>
</comment>
<proteinExistence type="predicted"/>
<dbReference type="InterPro" id="IPR013783">
    <property type="entry name" value="Ig-like_fold"/>
</dbReference>
<feature type="domain" description="Ig-like" evidence="2">
    <location>
        <begin position="2327"/>
        <end position="2401"/>
    </location>
</feature>
<dbReference type="InterPro" id="IPR003598">
    <property type="entry name" value="Ig_sub2"/>
</dbReference>
<dbReference type="EMBL" id="CAWYQH010000002">
    <property type="protein sequence ID" value="CAK8673565.1"/>
    <property type="molecule type" value="Genomic_DNA"/>
</dbReference>
<feature type="domain" description="Ig-like" evidence="2">
    <location>
        <begin position="730"/>
        <end position="809"/>
    </location>
</feature>
<dbReference type="PANTHER" id="PTHR47633">
    <property type="entry name" value="IMMUNOGLOBULIN"/>
    <property type="match status" value="1"/>
</dbReference>
<organism evidence="3 4">
    <name type="scientific">Clavelina lepadiformis</name>
    <name type="common">Light-bulb sea squirt</name>
    <name type="synonym">Ascidia lepadiformis</name>
    <dbReference type="NCBI Taxonomy" id="159417"/>
    <lineage>
        <taxon>Eukaryota</taxon>
        <taxon>Metazoa</taxon>
        <taxon>Chordata</taxon>
        <taxon>Tunicata</taxon>
        <taxon>Ascidiacea</taxon>
        <taxon>Aplousobranchia</taxon>
        <taxon>Clavelinidae</taxon>
        <taxon>Clavelina</taxon>
    </lineage>
</organism>
<sequence length="3061" mass="341735">MASLKNAGEEPVEPPRFIQPLQGIIAVEGGCVCFEAIITGLPTPDVRWFHGNTDVTASLNYEVTYGTDGKASLQIPEIFDEDAGQFTCRAVNDLGEASSTAELVVQTSTIPPDFTERLVNLEAKQGETVRFQVKARGVPTPRVKWYREGAEIRNSNDFQIRCEEGLYSLTIVEAFEEDTGRFTVTASNQSGKATSTALLTVSGEGSVTSSNGRDKPVSQRQLRMSSTSELDERSALFSAHEYDMQRSSFVKDEKRKVTVSDKTITQTAMESSAKASSQDFIATKSILKQPRKKSPSPIRSVRMSPPMVRRSSSSERVGSPMRKVHSVKAPSPTPKAQPIRKGVEAPWKTPTQEEIDEAYATQEISKQAYAKPGSLRKVIHQRGRTSYKQESYSHMVQERRETVSVQQGHTMMQKSQAQEMEYNEATETEQSAYQQEISDMQNAQEHKAVMSSSLTSHSKEHATKSYLSSSSSSSFEKPPVAKKAHVAFEQPTSSLPLFTEEANHVKPIAGIRQVTPSSAVEKYEANEDIAVYPPFIKTGMKDIEVVEGETSIFQCEVMGNPTPNITWYREGAKIQSSHDFEIKFDGRVTTLVICETYIDDAGSFTCTASNEAGTTSCTNQLKVKVPQPEIRTYKPERAPSASETELSMTDYEGFESTELDFVSGVSEAELTDTEMFKPAAVSHMTVDGQETGFGVSILSPVAEEGSIPSKASRHSPNPTAPVSYPNPEPPRFIKTPSSMMKLVEGGSIRLECVISGTPPPRVTWAKNGVMLQSGYRFKIIEDPKTKLYCLHIGMVFAEDMGEYTITATNQFGFISGSVMLITEEEYKQIEAQEALEHQRAEESQQESDIEVSQRRGRLPPRGRGETRGRGRTVGVTSPAFKSPADLRKKTPSPSRILREMSLSPVRGVSPSTRLEEVETLDIEKYFKPKFLMRPENHECNEGEATRIDCKVTGRPLPDVTFYQDGAQVYEDYSHRVVVKEDGLRSLIISPAKPEDSGEYTIVAKSSAGKALSTLHLTVIPQEGVERPRILEKPQSVSVKEGDVVRLEVFAVGRPTPEIVWLKDNALLIPEKHPDLRIEGVDGHGLLTIESASKNFHDAWYTATAVNKAGRDLSRCKVNVERKDVKPEPDRKLYIPKLKKPQVIELSPERADLRKLENFDETDLYNNSLMQKPRFKKKLVSQKQKVLGAVHFECHIVPIGDPTLKIEWLLDGKPLEYANRIMEVFEFGYAALDISAVYPRDTGVISCRATNAHGQVQTSCTLIVKEERGLVESTQLHDTAMLEKIKTTERQRQQVSLAHVSHITEDEEETAPPKILLEPEPVRVQEGEPARFRCRVVGHPIPKVDWYLNKQAIRPSKRFRIWYDGIYYFEILTVRGYDHGEVRMVAENKLGREEFKTTIEVYQAEDLRSVLHKSEAKPAGAVTGKTRIDTTALKQYRITRNVEEQYKEERGRHMVPLREVEKPIAGIKKMKKVERHEELQSKFSKLSEEERMLNTLDADKKKPGEAAPNMEAPVVLERVRNLTIASGEVARFRVRFHAMPEPDISWYRNEIRLEKSEQVGWFFPEDKVCELYIRDVSPDDSGSISVRIVNPAGQAGSQGFLLVQEASEAIYFSEPLSDVTAKEHDKSAIFECRLSSVGIRAQWRHRADSNQLEEDVLHEGTKYQFRAEGLSHFLRITNIKMADAGEYSCVVVDDVSAEVRTTAKLIVTGIPKDIVSGLQDQFVRESESCHFNVVVSHENVGGSWFKDGAEIESSKKYHINESGTKRLLTITDSRLHDEGVYEYRYNDTSSSAKLMIQAMNVSVVKPLKDQEVFAGDVATLETKVSRNDAIGTWTHNDQLITSSDRMIVASDLSKHLLIIENCLKEDAGKYVFTAGNSSTSTTLRVRDVSITHGIKDTRVLESNAANFSCKLHQKNYINGKWLHNGIEIKSDSQKHTIQTDGATQRLIIHNVTSKDGGEYSYVTGSQSSTQAILNVTSLEITEPLHDVTDAETTAVKLTLALSHDDALGQWYKNGHRLEASSNCVPLVDGKYRILMIRSLSIDDQGKYEFEAGDKSSAASLTVQGAQITQPLQDANVQEMDTTILQCQVAREGIQGMWKKNGKVLDADYTQRYQSISEGRTHKLIINDTSKTDAATYSFQVGSASTEAKVKVAGIKFSKGLRNITAADGSDVQFVTEIANKEVRNVKWERNGVTIVPDNVQYSIKEECQRYTLTVHKASKKDESAYSCVAGSAKTSARLYIEAVSITRPLTQVRAMERRAFELVAEVSNANMKGNWTKNGVLVEESDRVQIAHKGRVHKLIVNSSVPDDSGLYQFAVGSSKTATKVVVEKVHLLSGMRNVVVKETQNAVFECKVSHSDVPTGMCAWTKNGQPLKAGDNVSLAADGQIHRLTVRSCTMEDAGIYAFTTGSDTCKAQLDVKVVKIVKQLPKTVKATSHEAAVLECEVDAPGIAAYWTKDKKRIDSTERGLKYEVTSHDVIHKLRVKDLTMGDAGEYAFVAGSGKCVTTLYVEVAAVEITKSIKNVEVVENKRATLEFQVNKPNVTAKWYKNGIQIDLMKEARFKYEIDNFTHRLMVDDVAFEDAGEYTFQAGNQRATAYLYVQPPEPPKFVQELRNCIVIAGETAKFTVRTTGRPKPKIKWYKEGIEIKPSFKYKLLEDEDQYTLVLVGIEASDAGKYVCEAKNELGTFKSTATLQVDSKEKMPVAQSSEDMPLQIIEPMQDFITREGQSARFQCKITGSNPKVTWSRDGKKIKPSRYFKMTEYNGVYQLEVTETYPEDEGTYKITASNPQGEVSCRAALRLDIEPPRVIEPLQPAHVIVGSAVKLDCVIEGAQLEVLWYKAGQDITDDSRYKWSHNPNSGQCWLIIPNCAINDSGEIRCHVSNFAGEAVCSTDLLVTEQSELDKQGRQYLTQMAVQFDKSTSQYEISLPVDDVKTEFSPMIAEPLQSTVSVEGEEARFQVRLASMPEPEIAWYKNGKLVGPEGTQKSPKYRFYYETRAHSHTRGVVISSLSEEDAGQYELRAWNKLGQVACSATLNVKGKQDVKEIKKTKTFQMLHQSLAKKQA</sequence>
<feature type="domain" description="Ig-like" evidence="2">
    <location>
        <begin position="2709"/>
        <end position="2791"/>
    </location>
</feature>
<feature type="compositionally biased region" description="Polar residues" evidence="1">
    <location>
        <begin position="218"/>
        <end position="228"/>
    </location>
</feature>
<feature type="region of interest" description="Disordered" evidence="1">
    <location>
        <begin position="282"/>
        <end position="341"/>
    </location>
</feature>
<feature type="region of interest" description="Disordered" evidence="1">
    <location>
        <begin position="835"/>
        <end position="894"/>
    </location>
</feature>
<feature type="region of interest" description="Disordered" evidence="1">
    <location>
        <begin position="444"/>
        <end position="475"/>
    </location>
</feature>
<dbReference type="SUPFAM" id="SSF48726">
    <property type="entry name" value="Immunoglobulin"/>
    <property type="match status" value="24"/>
</dbReference>
<feature type="domain" description="Ig-like" evidence="2">
    <location>
        <begin position="2803"/>
        <end position="2894"/>
    </location>
</feature>
<feature type="domain" description="Ig-like" evidence="2">
    <location>
        <begin position="533"/>
        <end position="624"/>
    </location>
</feature>
<dbReference type="SMART" id="SM00409">
    <property type="entry name" value="IG"/>
    <property type="match status" value="24"/>
</dbReference>
<name>A0ABP0F1J6_CLALP</name>
<feature type="domain" description="Ig-like" evidence="2">
    <location>
        <begin position="928"/>
        <end position="1017"/>
    </location>
</feature>
<dbReference type="InterPro" id="IPR007110">
    <property type="entry name" value="Ig-like_dom"/>
</dbReference>
<dbReference type="PANTHER" id="PTHR47633:SF4">
    <property type="entry name" value="MYOPALLADIN ISOFORM X1"/>
    <property type="match status" value="1"/>
</dbReference>
<gene>
    <name evidence="3" type="ORF">CVLEPA_LOCUS3347</name>
</gene>
<feature type="domain" description="Ig-like" evidence="2">
    <location>
        <begin position="15"/>
        <end position="104"/>
    </location>
</feature>
<feature type="region of interest" description="Disordered" evidence="1">
    <location>
        <begin position="387"/>
        <end position="407"/>
    </location>
</feature>
<dbReference type="InterPro" id="IPR036179">
    <property type="entry name" value="Ig-like_dom_sf"/>
</dbReference>
<evidence type="ECO:0000313" key="4">
    <source>
        <dbReference type="Proteomes" id="UP001642483"/>
    </source>
</evidence>
<feature type="domain" description="Ig-like" evidence="2">
    <location>
        <begin position="1172"/>
        <end position="1262"/>
    </location>
</feature>
<evidence type="ECO:0000313" key="3">
    <source>
        <dbReference type="EMBL" id="CAK8673565.1"/>
    </source>
</evidence>
<keyword evidence="4" id="KW-1185">Reference proteome</keyword>
<dbReference type="InterPro" id="IPR003599">
    <property type="entry name" value="Ig_sub"/>
</dbReference>
<feature type="domain" description="Ig-like" evidence="2">
    <location>
        <begin position="112"/>
        <end position="200"/>
    </location>
</feature>
<dbReference type="Pfam" id="PF07679">
    <property type="entry name" value="I-set"/>
    <property type="match status" value="22"/>
</dbReference>
<dbReference type="InterPro" id="IPR013098">
    <property type="entry name" value="Ig_I-set"/>
</dbReference>
<protein>
    <recommendedName>
        <fullName evidence="2">Ig-like domain-containing protein</fullName>
    </recommendedName>
</protein>
<feature type="domain" description="Ig-like" evidence="2">
    <location>
        <begin position="1885"/>
        <end position="1959"/>
    </location>
</feature>
<dbReference type="PROSITE" id="PS50835">
    <property type="entry name" value="IG_LIKE"/>
    <property type="match status" value="17"/>
</dbReference>
<feature type="domain" description="Ig-like" evidence="2">
    <location>
        <begin position="2936"/>
        <end position="3033"/>
    </location>
</feature>
<evidence type="ECO:0000256" key="1">
    <source>
        <dbReference type="SAM" id="MobiDB-lite"/>
    </source>
</evidence>
<feature type="domain" description="Ig-like" evidence="2">
    <location>
        <begin position="2064"/>
        <end position="2149"/>
    </location>
</feature>
<feature type="domain" description="Ig-like" evidence="2">
    <location>
        <begin position="1614"/>
        <end position="1699"/>
    </location>
</feature>
<feature type="compositionally biased region" description="Low complexity" evidence="1">
    <location>
        <begin position="299"/>
        <end position="321"/>
    </location>
</feature>